<organism evidence="2">
    <name type="scientific">Lepeophtheirus salmonis</name>
    <name type="common">Salmon louse</name>
    <name type="synonym">Caligus salmonis</name>
    <dbReference type="NCBI Taxonomy" id="72036"/>
    <lineage>
        <taxon>Eukaryota</taxon>
        <taxon>Metazoa</taxon>
        <taxon>Ecdysozoa</taxon>
        <taxon>Arthropoda</taxon>
        <taxon>Crustacea</taxon>
        <taxon>Multicrustacea</taxon>
        <taxon>Hexanauplia</taxon>
        <taxon>Copepoda</taxon>
        <taxon>Siphonostomatoida</taxon>
        <taxon>Caligidae</taxon>
        <taxon>Lepeophtheirus</taxon>
    </lineage>
</organism>
<dbReference type="AlphaFoldDB" id="A0A0K2TZ56"/>
<protein>
    <submittedName>
        <fullName evidence="2">Uncharacterized protein</fullName>
    </submittedName>
</protein>
<evidence type="ECO:0000313" key="2">
    <source>
        <dbReference type="EMBL" id="CDW31278.1"/>
    </source>
</evidence>
<sequence length="92" mass="10526">MVRLHTRPKRPRRGWRTNCLSGQRKCDPCSPDANPLVFTLCMHVESKAYSVRHPNINNLKDTLTSNEMSCRRTTSAMGARKPSLLPRGLLHR</sequence>
<name>A0A0K2TZ56_LEPSM</name>
<evidence type="ECO:0000256" key="1">
    <source>
        <dbReference type="SAM" id="MobiDB-lite"/>
    </source>
</evidence>
<reference evidence="2" key="1">
    <citation type="submission" date="2014-05" db="EMBL/GenBank/DDBJ databases">
        <authorList>
            <person name="Chronopoulou M."/>
        </authorList>
    </citation>
    <scope>NUCLEOTIDE SEQUENCE</scope>
    <source>
        <tissue evidence="2">Whole organism</tissue>
    </source>
</reference>
<accession>A0A0K2TZ56</accession>
<feature type="region of interest" description="Disordered" evidence="1">
    <location>
        <begin position="72"/>
        <end position="92"/>
    </location>
</feature>
<proteinExistence type="predicted"/>
<dbReference type="EMBL" id="HACA01013917">
    <property type="protein sequence ID" value="CDW31278.1"/>
    <property type="molecule type" value="Transcribed_RNA"/>
</dbReference>